<dbReference type="RefSeq" id="WP_259826664.1">
    <property type="nucleotide sequence ID" value="NZ_JANZQH010000001.1"/>
</dbReference>
<comment type="caution">
    <text evidence="1">The sequence shown here is derived from an EMBL/GenBank/DDBJ whole genome shotgun (WGS) entry which is preliminary data.</text>
</comment>
<evidence type="ECO:0000313" key="1">
    <source>
        <dbReference type="EMBL" id="MCT2406084.1"/>
    </source>
</evidence>
<keyword evidence="2" id="KW-1185">Reference proteome</keyword>
<evidence type="ECO:0000313" key="2">
    <source>
        <dbReference type="Proteomes" id="UP001142057"/>
    </source>
</evidence>
<dbReference type="EMBL" id="JANZQH010000001">
    <property type="protein sequence ID" value="MCT2406084.1"/>
    <property type="molecule type" value="Genomic_DNA"/>
</dbReference>
<accession>A0ABT2IBT5</accession>
<dbReference type="Proteomes" id="UP001142057">
    <property type="component" value="Unassembled WGS sequence"/>
</dbReference>
<organism evidence="1 2">
    <name type="scientific">Chryseobacterium pyrolae</name>
    <dbReference type="NCBI Taxonomy" id="2987481"/>
    <lineage>
        <taxon>Bacteria</taxon>
        <taxon>Pseudomonadati</taxon>
        <taxon>Bacteroidota</taxon>
        <taxon>Flavobacteriia</taxon>
        <taxon>Flavobacteriales</taxon>
        <taxon>Weeksellaceae</taxon>
        <taxon>Chryseobacterium group</taxon>
        <taxon>Chryseobacterium</taxon>
    </lineage>
</organism>
<protein>
    <submittedName>
        <fullName evidence="1">Uncharacterized protein</fullName>
    </submittedName>
</protein>
<reference evidence="1" key="1">
    <citation type="submission" date="2022-08" db="EMBL/GenBank/DDBJ databases">
        <title>Chryseobacterium antibioticum,isolated from the rhizosphere soil of Pyrola in Tibet.</title>
        <authorList>
            <person name="Kan Y."/>
        </authorList>
    </citation>
    <scope>NUCLEOTIDE SEQUENCE</scope>
    <source>
        <strain evidence="1">Pc2-12</strain>
    </source>
</reference>
<sequence>MDFSNWTDCQRNQYQPKSLLILLPSRIGLENKKTDIHFWETWLGMLADTHWPSYDNLAGYDDYLNFKGAIKKEVTMSKKAWKTSIAKTNRRKIIIVKNVKQYILKKEQWRFSNWR</sequence>
<gene>
    <name evidence="1" type="ORF">NZD88_00770</name>
</gene>
<proteinExistence type="predicted"/>
<name>A0ABT2IBT5_9FLAO</name>